<dbReference type="EMBL" id="SSTE01011267">
    <property type="protein sequence ID" value="KAA0051470.1"/>
    <property type="molecule type" value="Genomic_DNA"/>
</dbReference>
<gene>
    <name evidence="1" type="ORF">E6C27_scaffold55G002330</name>
</gene>
<protein>
    <submittedName>
        <fullName evidence="1">Uncharacterized protein</fullName>
    </submittedName>
</protein>
<sequence>MGRVVWWGQRCVTSRQTSPQPEGFGCNLHSKTRWFVGSYNSHQVSHFATFFIDQEPRYPLLRVIVSNATRMLRPLHTEVGVGGSRRLHFWWSPSVNSFKLHAWDATRAPHTPTGHGACWAQKSYHNLSSIFAMHHRRLCATLSQGLDLYTSTISYTWASKDGFLRLVL</sequence>
<dbReference type="OrthoDB" id="1705459at2759"/>
<accession>A0A5A7U8H7</accession>
<organism evidence="1 2">
    <name type="scientific">Cucumis melo var. makuwa</name>
    <name type="common">Oriental melon</name>
    <dbReference type="NCBI Taxonomy" id="1194695"/>
    <lineage>
        <taxon>Eukaryota</taxon>
        <taxon>Viridiplantae</taxon>
        <taxon>Streptophyta</taxon>
        <taxon>Embryophyta</taxon>
        <taxon>Tracheophyta</taxon>
        <taxon>Spermatophyta</taxon>
        <taxon>Magnoliopsida</taxon>
        <taxon>eudicotyledons</taxon>
        <taxon>Gunneridae</taxon>
        <taxon>Pentapetalae</taxon>
        <taxon>rosids</taxon>
        <taxon>fabids</taxon>
        <taxon>Cucurbitales</taxon>
        <taxon>Cucurbitaceae</taxon>
        <taxon>Benincaseae</taxon>
        <taxon>Cucumis</taxon>
    </lineage>
</organism>
<name>A0A5A7U8H7_CUCMM</name>
<dbReference type="AlphaFoldDB" id="A0A5A7U8H7"/>
<dbReference type="Proteomes" id="UP000321393">
    <property type="component" value="Unassembled WGS sequence"/>
</dbReference>
<evidence type="ECO:0000313" key="2">
    <source>
        <dbReference type="Proteomes" id="UP000321393"/>
    </source>
</evidence>
<evidence type="ECO:0000313" key="1">
    <source>
        <dbReference type="EMBL" id="KAA0051470.1"/>
    </source>
</evidence>
<reference evidence="1 2" key="1">
    <citation type="submission" date="2019-08" db="EMBL/GenBank/DDBJ databases">
        <title>Draft genome sequences of two oriental melons (Cucumis melo L. var makuwa).</title>
        <authorList>
            <person name="Kwon S.-Y."/>
        </authorList>
    </citation>
    <scope>NUCLEOTIDE SEQUENCE [LARGE SCALE GENOMIC DNA]</scope>
    <source>
        <strain evidence="2">cv. SW 3</strain>
        <tissue evidence="1">Leaf</tissue>
    </source>
</reference>
<comment type="caution">
    <text evidence="1">The sequence shown here is derived from an EMBL/GenBank/DDBJ whole genome shotgun (WGS) entry which is preliminary data.</text>
</comment>
<proteinExistence type="predicted"/>